<dbReference type="SMART" id="SM00863">
    <property type="entry name" value="tRNA_SAD"/>
    <property type="match status" value="1"/>
</dbReference>
<feature type="non-terminal residue" evidence="3">
    <location>
        <position position="160"/>
    </location>
</feature>
<dbReference type="InterPro" id="IPR018163">
    <property type="entry name" value="Thr/Ala-tRNA-synth_IIc_edit"/>
</dbReference>
<dbReference type="AlphaFoldDB" id="T0ZMU7"/>
<reference evidence="3" key="1">
    <citation type="submission" date="2013-08" db="EMBL/GenBank/DDBJ databases">
        <authorList>
            <person name="Mendez C."/>
            <person name="Richter M."/>
            <person name="Ferrer M."/>
            <person name="Sanchez J."/>
        </authorList>
    </citation>
    <scope>NUCLEOTIDE SEQUENCE</scope>
</reference>
<dbReference type="GO" id="GO:0005524">
    <property type="term" value="F:ATP binding"/>
    <property type="evidence" value="ECO:0007669"/>
    <property type="project" value="InterPro"/>
</dbReference>
<gene>
    <name evidence="3" type="ORF">B1B_18279</name>
</gene>
<reference evidence="3" key="2">
    <citation type="journal article" date="2014" name="ISME J.">
        <title>Microbial stratification in low pH oxic and suboxic macroscopic growths along an acid mine drainage.</title>
        <authorList>
            <person name="Mendez-Garcia C."/>
            <person name="Mesa V."/>
            <person name="Sprenger R.R."/>
            <person name="Richter M."/>
            <person name="Diez M.S."/>
            <person name="Solano J."/>
            <person name="Bargiela R."/>
            <person name="Golyshina O.V."/>
            <person name="Manteca A."/>
            <person name="Ramos J.L."/>
            <person name="Gallego J.R."/>
            <person name="Llorente I."/>
            <person name="Martins Dos Santos V.A."/>
            <person name="Jensen O.N."/>
            <person name="Pelaez A.I."/>
            <person name="Sanchez J."/>
            <person name="Ferrer M."/>
        </authorList>
    </citation>
    <scope>NUCLEOTIDE SEQUENCE</scope>
</reference>
<dbReference type="PANTHER" id="PTHR11451">
    <property type="entry name" value="THREONINE-TRNA LIGASE"/>
    <property type="match status" value="1"/>
</dbReference>
<dbReference type="SUPFAM" id="SSF55186">
    <property type="entry name" value="ThrRS/AlaRS common domain"/>
    <property type="match status" value="1"/>
</dbReference>
<dbReference type="InterPro" id="IPR012947">
    <property type="entry name" value="tRNA_SAD"/>
</dbReference>
<accession>T0ZMU7</accession>
<evidence type="ECO:0000313" key="3">
    <source>
        <dbReference type="EMBL" id="EQD31085.1"/>
    </source>
</evidence>
<feature type="non-terminal residue" evidence="3">
    <location>
        <position position="1"/>
    </location>
</feature>
<dbReference type="Pfam" id="PF07973">
    <property type="entry name" value="tRNA_SAD"/>
    <property type="match status" value="1"/>
</dbReference>
<dbReference type="PANTHER" id="PTHR11451:SF44">
    <property type="entry name" value="THREONINE--TRNA LIGASE, CHLOROPLASTIC_MITOCHONDRIAL 2"/>
    <property type="match status" value="1"/>
</dbReference>
<dbReference type="GO" id="GO:0004829">
    <property type="term" value="F:threonine-tRNA ligase activity"/>
    <property type="evidence" value="ECO:0007669"/>
    <property type="project" value="TreeGrafter"/>
</dbReference>
<dbReference type="GO" id="GO:0006435">
    <property type="term" value="P:threonyl-tRNA aminoacylation"/>
    <property type="evidence" value="ECO:0007669"/>
    <property type="project" value="TreeGrafter"/>
</dbReference>
<feature type="domain" description="Threonyl/alanyl tRNA synthetase SAD" evidence="2">
    <location>
        <begin position="66"/>
        <end position="115"/>
    </location>
</feature>
<evidence type="ECO:0000256" key="1">
    <source>
        <dbReference type="ARBA" id="ARBA00022917"/>
    </source>
</evidence>
<keyword evidence="3" id="KW-0030">Aminoacyl-tRNA synthetase</keyword>
<evidence type="ECO:0000259" key="2">
    <source>
        <dbReference type="SMART" id="SM00863"/>
    </source>
</evidence>
<dbReference type="Gene3D" id="3.30.54.20">
    <property type="match status" value="1"/>
</dbReference>
<dbReference type="EMBL" id="AUZY01012232">
    <property type="protein sequence ID" value="EQD31085.1"/>
    <property type="molecule type" value="Genomic_DNA"/>
</dbReference>
<dbReference type="Gene3D" id="3.30.980.10">
    <property type="entry name" value="Threonyl-trna Synthetase, Chain A, domain 2"/>
    <property type="match status" value="1"/>
</dbReference>
<protein>
    <submittedName>
        <fullName evidence="3">Threonyl-tRNA synthetase</fullName>
    </submittedName>
</protein>
<name>T0ZMU7_9ZZZZ</name>
<organism evidence="3">
    <name type="scientific">mine drainage metagenome</name>
    <dbReference type="NCBI Taxonomy" id="410659"/>
    <lineage>
        <taxon>unclassified sequences</taxon>
        <taxon>metagenomes</taxon>
        <taxon>ecological metagenomes</taxon>
    </lineage>
</organism>
<keyword evidence="3" id="KW-0436">Ligase</keyword>
<proteinExistence type="predicted"/>
<keyword evidence="1" id="KW-0648">Protein biosynthesis</keyword>
<sequence length="160" mass="18898">DGFYYDIDMKPPSEQEMIRIEEKMKEIALKSIPILKETHSRNELESMFQHNRFKLEIIREEVEKHSTVYRQGNYVDFCRGPHVPDTSYLRNIKLLSIASTNFKGDIKRERLVRIYGTAFPDPKSLKQYLAMREEAAKRDHRKIGAEMELYVFNSERAPGL</sequence>
<comment type="caution">
    <text evidence="3">The sequence shown here is derived from an EMBL/GenBank/DDBJ whole genome shotgun (WGS) entry which is preliminary data.</text>
</comment>